<organism evidence="4 5">
    <name type="scientific">Moelleriella libera RCEF 2490</name>
    <dbReference type="NCBI Taxonomy" id="1081109"/>
    <lineage>
        <taxon>Eukaryota</taxon>
        <taxon>Fungi</taxon>
        <taxon>Dikarya</taxon>
        <taxon>Ascomycota</taxon>
        <taxon>Pezizomycotina</taxon>
        <taxon>Sordariomycetes</taxon>
        <taxon>Hypocreomycetidae</taxon>
        <taxon>Hypocreales</taxon>
        <taxon>Clavicipitaceae</taxon>
        <taxon>Moelleriella</taxon>
    </lineage>
</organism>
<keyword evidence="1" id="KW-0863">Zinc-finger</keyword>
<sequence length="485" mass="53843">MSTAARKRLSRMSLREVPRPMTGSPARAPSQPAPPTPTHDHDRGCYDSGSDSPSSVSSSSPAAHDAGIVTSPTRLLYNLCQLSDPNRAAMQDIFAEPPIIALQRCRRIGNVYAFQMTEQVTRSVRIRAAPQETLHAASRLSCSCGQAGGHPCCHVVWLLDQLLKETSYHHDHARPFNMTDEGFAEEMGDPFENIANFQLNVLAGGLHCQVVNSEACSDEDEEEELDQHRTLEARELLASVHGTPVDEYRPDIGYASALDAPVLKYGDLDSTVFRMLLDNHHFFQYFMSQSCLSDPGTHLYRRLYHRVDRVLHEFDASCSHTHPNEPSGDLGAEAPSNAAWAASHLRGIVSLIRSSIFHRDYPLRQHEARSAVSTLMHVLASVTRRHHQVESRLSRGECSLYMQLIGDSESDAAFVIAELDLLPESACRAVDDLGDILEQVVRQGAPVAFVRNLRNLIARLRASSDETGWKRHPDVESGRGSKRMK</sequence>
<dbReference type="InterPro" id="IPR007527">
    <property type="entry name" value="Znf_SWIM"/>
</dbReference>
<evidence type="ECO:0000256" key="1">
    <source>
        <dbReference type="PROSITE-ProRule" id="PRU00325"/>
    </source>
</evidence>
<dbReference type="GO" id="GO:0008270">
    <property type="term" value="F:zinc ion binding"/>
    <property type="evidence" value="ECO:0007669"/>
    <property type="project" value="UniProtKB-KW"/>
</dbReference>
<name>A0A166UV51_9HYPO</name>
<dbReference type="AlphaFoldDB" id="A0A166UV51"/>
<dbReference type="Proteomes" id="UP000078544">
    <property type="component" value="Unassembled WGS sequence"/>
</dbReference>
<keyword evidence="1" id="KW-0479">Metal-binding</keyword>
<feature type="compositionally biased region" description="Low complexity" evidence="2">
    <location>
        <begin position="47"/>
        <end position="61"/>
    </location>
</feature>
<comment type="caution">
    <text evidence="4">The sequence shown here is derived from an EMBL/GenBank/DDBJ whole genome shotgun (WGS) entry which is preliminary data.</text>
</comment>
<keyword evidence="1" id="KW-0862">Zinc</keyword>
<dbReference type="PROSITE" id="PS50966">
    <property type="entry name" value="ZF_SWIM"/>
    <property type="match status" value="1"/>
</dbReference>
<proteinExistence type="predicted"/>
<dbReference type="OrthoDB" id="5387895at2759"/>
<evidence type="ECO:0000313" key="4">
    <source>
        <dbReference type="EMBL" id="OAA33002.1"/>
    </source>
</evidence>
<dbReference type="EMBL" id="AZGY01000001">
    <property type="protein sequence ID" value="OAA33002.1"/>
    <property type="molecule type" value="Genomic_DNA"/>
</dbReference>
<protein>
    <submittedName>
        <fullName evidence="4">SWIM zinc finger family protein</fullName>
    </submittedName>
</protein>
<feature type="domain" description="SWIM-type" evidence="3">
    <location>
        <begin position="122"/>
        <end position="163"/>
    </location>
</feature>
<reference evidence="4 5" key="1">
    <citation type="journal article" date="2016" name="Genome Biol. Evol.">
        <title>Divergent and convergent evolution of fungal pathogenicity.</title>
        <authorList>
            <person name="Shang Y."/>
            <person name="Xiao G."/>
            <person name="Zheng P."/>
            <person name="Cen K."/>
            <person name="Zhan S."/>
            <person name="Wang C."/>
        </authorList>
    </citation>
    <scope>NUCLEOTIDE SEQUENCE [LARGE SCALE GENOMIC DNA]</scope>
    <source>
        <strain evidence="4 5">RCEF 2490</strain>
    </source>
</reference>
<accession>A0A166UV51</accession>
<feature type="compositionally biased region" description="Basic residues" evidence="2">
    <location>
        <begin position="1"/>
        <end position="10"/>
    </location>
</feature>
<evidence type="ECO:0000256" key="2">
    <source>
        <dbReference type="SAM" id="MobiDB-lite"/>
    </source>
</evidence>
<keyword evidence="5" id="KW-1185">Reference proteome</keyword>
<feature type="region of interest" description="Disordered" evidence="2">
    <location>
        <begin position="1"/>
        <end position="65"/>
    </location>
</feature>
<evidence type="ECO:0000259" key="3">
    <source>
        <dbReference type="PROSITE" id="PS50966"/>
    </source>
</evidence>
<gene>
    <name evidence="4" type="ORF">AAL_00467</name>
</gene>
<evidence type="ECO:0000313" key="5">
    <source>
        <dbReference type="Proteomes" id="UP000078544"/>
    </source>
</evidence>